<dbReference type="RefSeq" id="WP_340342524.1">
    <property type="nucleotide sequence ID" value="NZ_JBBKZT010000005.1"/>
</dbReference>
<dbReference type="Pfam" id="PF03853">
    <property type="entry name" value="YjeF_N"/>
    <property type="match status" value="1"/>
</dbReference>
<comment type="cofactor">
    <cofactor evidence="18 19">
        <name>K(+)</name>
        <dbReference type="ChEBI" id="CHEBI:29103"/>
    </cofactor>
    <text evidence="18 19">Binds 1 potassium ion per subunit.</text>
</comment>
<dbReference type="HAMAP" id="MF_01965">
    <property type="entry name" value="NADHX_dehydratase"/>
    <property type="match status" value="1"/>
</dbReference>
<comment type="similarity">
    <text evidence="17">Belongs to the NnrD/CARKD family.</text>
</comment>
<dbReference type="PIRSF" id="PIRSF017184">
    <property type="entry name" value="Nnr"/>
    <property type="match status" value="1"/>
</dbReference>
<dbReference type="EC" id="4.2.1.136" evidence="19"/>
<evidence type="ECO:0000256" key="10">
    <source>
        <dbReference type="ARBA" id="ARBA00023027"/>
    </source>
</evidence>
<keyword evidence="23" id="KW-1185">Reference proteome</keyword>
<organism evidence="22 23">
    <name type="scientific">Variovorax rhizosphaerae</name>
    <dbReference type="NCBI Taxonomy" id="1836200"/>
    <lineage>
        <taxon>Bacteria</taxon>
        <taxon>Pseudomonadati</taxon>
        <taxon>Pseudomonadota</taxon>
        <taxon>Betaproteobacteria</taxon>
        <taxon>Burkholderiales</taxon>
        <taxon>Comamonadaceae</taxon>
        <taxon>Variovorax</taxon>
    </lineage>
</organism>
<evidence type="ECO:0000256" key="3">
    <source>
        <dbReference type="ARBA" id="ARBA00006001"/>
    </source>
</evidence>
<dbReference type="PANTHER" id="PTHR12592:SF0">
    <property type="entry name" value="ATP-DEPENDENT (S)-NAD(P)H-HYDRATE DEHYDRATASE"/>
    <property type="match status" value="1"/>
</dbReference>
<comment type="function">
    <text evidence="18">Catalyzes the epimerization of the S- and R-forms of NAD(P)HX, a damaged form of NAD(P)H that is a result of enzymatic or heat-dependent hydration. This is a prerequisite for the S-specific NAD(P)H-hydrate dehydratase to allow the repair of both epimers of NAD(P)HX.</text>
</comment>
<keyword evidence="5 18" id="KW-0479">Metal-binding</keyword>
<evidence type="ECO:0000256" key="7">
    <source>
        <dbReference type="ARBA" id="ARBA00022840"/>
    </source>
</evidence>
<evidence type="ECO:0000256" key="1">
    <source>
        <dbReference type="ARBA" id="ARBA00000013"/>
    </source>
</evidence>
<comment type="caution">
    <text evidence="18">Lacks conserved residue(s) required for the propagation of feature annotation.</text>
</comment>
<dbReference type="InterPro" id="IPR017953">
    <property type="entry name" value="Carbohydrate_kinase_pred_CS"/>
</dbReference>
<evidence type="ECO:0000256" key="16">
    <source>
        <dbReference type="ARBA" id="ARBA00049209"/>
    </source>
</evidence>
<dbReference type="NCBIfam" id="TIGR00197">
    <property type="entry name" value="yjeF_nterm"/>
    <property type="match status" value="1"/>
</dbReference>
<evidence type="ECO:0000256" key="12">
    <source>
        <dbReference type="ARBA" id="ARBA00023239"/>
    </source>
</evidence>
<keyword evidence="11 18" id="KW-0413">Isomerase</keyword>
<comment type="catalytic activity">
    <reaction evidence="1 18 19">
        <text>(6R)-NADHX = (6S)-NADHX</text>
        <dbReference type="Rhea" id="RHEA:32215"/>
        <dbReference type="ChEBI" id="CHEBI:64074"/>
        <dbReference type="ChEBI" id="CHEBI:64075"/>
        <dbReference type="EC" id="5.1.99.6"/>
    </reaction>
</comment>
<dbReference type="NCBIfam" id="TIGR00196">
    <property type="entry name" value="yjeF_cterm"/>
    <property type="match status" value="1"/>
</dbReference>
<gene>
    <name evidence="17" type="primary">nnrD</name>
    <name evidence="18" type="synonym">nnrE</name>
    <name evidence="22" type="ORF">WKW82_12040</name>
</gene>
<feature type="binding site" evidence="17">
    <location>
        <position position="433"/>
    </location>
    <ligand>
        <name>AMP</name>
        <dbReference type="ChEBI" id="CHEBI:456215"/>
    </ligand>
</feature>
<feature type="binding site" evidence="18">
    <location>
        <position position="125"/>
    </location>
    <ligand>
        <name>K(+)</name>
        <dbReference type="ChEBI" id="CHEBI:29103"/>
    </ligand>
</feature>
<feature type="domain" description="YjeF C-terminal" evidence="20">
    <location>
        <begin position="224"/>
        <end position="485"/>
    </location>
</feature>
<comment type="subunit">
    <text evidence="17">Homotetramer.</text>
</comment>
<comment type="similarity">
    <text evidence="18">Belongs to the NnrE/AIBP family.</text>
</comment>
<evidence type="ECO:0000256" key="18">
    <source>
        <dbReference type="HAMAP-Rule" id="MF_01966"/>
    </source>
</evidence>
<feature type="binding site" evidence="17">
    <location>
        <position position="367"/>
    </location>
    <ligand>
        <name>(6S)-NADPHX</name>
        <dbReference type="ChEBI" id="CHEBI:64076"/>
    </ligand>
</feature>
<evidence type="ECO:0000256" key="15">
    <source>
        <dbReference type="ARBA" id="ARBA00048238"/>
    </source>
</evidence>
<dbReference type="InterPro" id="IPR029056">
    <property type="entry name" value="Ribokinase-like"/>
</dbReference>
<evidence type="ECO:0000259" key="21">
    <source>
        <dbReference type="PROSITE" id="PS51385"/>
    </source>
</evidence>
<evidence type="ECO:0000256" key="9">
    <source>
        <dbReference type="ARBA" id="ARBA00022958"/>
    </source>
</evidence>
<feature type="domain" description="YjeF N-terminal" evidence="21">
    <location>
        <begin position="18"/>
        <end position="221"/>
    </location>
</feature>
<sequence>MQRVTSSTVADLFDVAGTRSLEHAAAATLPPHTLMQRAGLAVARLAMALAPHARTVWIACGPGNNGGDGLEAAAQLKQRGFAPVVTWLGDADRAPPDARASLERARAAGVVFDASPPAAWDLAIDALLGIGASRPPDGVMAQWLRSMNAGAAPVLSVDVPSGLDADTGRVSADLMPSRHQGGRRFCLSLLTLKPGLFTAQGRDAAGEVWLDDLGCESSAATPAGRLAGTPPPRARWHASHKGSYGDVAVIGGAPGMAGAALLAASAALHAGAGRVFAGLLDGRAALDASQPELMLRDAASLDLAQMTTVMGCGGGTAVRALLPRVLSTAHRLVIDADALNAIAFDPALQVLLESRGRRGQQTVLTPHPLEAARLLDVDTSAVQADRIGAAQRLANRFGSTVVLKGSGTVIAAPGERPSINLTGNARLASAGTGDVLAGMVGAALASGLPSLAAAREAVWLHGHRADRWPADTPLTAGALARGGVH</sequence>
<evidence type="ECO:0000256" key="19">
    <source>
        <dbReference type="PIRNR" id="PIRNR017184"/>
    </source>
</evidence>
<comment type="similarity">
    <text evidence="4 19">In the C-terminal section; belongs to the NnrD/CARKD family.</text>
</comment>
<evidence type="ECO:0000256" key="13">
    <source>
        <dbReference type="ARBA" id="ARBA00023268"/>
    </source>
</evidence>
<evidence type="ECO:0000256" key="11">
    <source>
        <dbReference type="ARBA" id="ARBA00023235"/>
    </source>
</evidence>
<comment type="cofactor">
    <cofactor evidence="17">
        <name>Mg(2+)</name>
        <dbReference type="ChEBI" id="CHEBI:18420"/>
    </cofactor>
</comment>
<dbReference type="InterPro" id="IPR004443">
    <property type="entry name" value="YjeF_N_dom"/>
</dbReference>
<dbReference type="InterPro" id="IPR036652">
    <property type="entry name" value="YjeF_N_dom_sf"/>
</dbReference>
<evidence type="ECO:0000313" key="23">
    <source>
        <dbReference type="Proteomes" id="UP001385892"/>
    </source>
</evidence>
<comment type="catalytic activity">
    <reaction evidence="16 17 19">
        <text>(6S)-NADPHX + ADP = AMP + phosphate + NADPH + H(+)</text>
        <dbReference type="Rhea" id="RHEA:32235"/>
        <dbReference type="ChEBI" id="CHEBI:15378"/>
        <dbReference type="ChEBI" id="CHEBI:43474"/>
        <dbReference type="ChEBI" id="CHEBI:57783"/>
        <dbReference type="ChEBI" id="CHEBI:64076"/>
        <dbReference type="ChEBI" id="CHEBI:456215"/>
        <dbReference type="ChEBI" id="CHEBI:456216"/>
        <dbReference type="EC" id="4.2.1.136"/>
    </reaction>
</comment>
<evidence type="ECO:0000259" key="20">
    <source>
        <dbReference type="PROSITE" id="PS51383"/>
    </source>
</evidence>
<feature type="binding site" evidence="17">
    <location>
        <position position="313"/>
    </location>
    <ligand>
        <name>(6S)-NADPHX</name>
        <dbReference type="ChEBI" id="CHEBI:64076"/>
    </ligand>
</feature>
<comment type="catalytic activity">
    <reaction evidence="2 18 19">
        <text>(6R)-NADPHX = (6S)-NADPHX</text>
        <dbReference type="Rhea" id="RHEA:32227"/>
        <dbReference type="ChEBI" id="CHEBI:64076"/>
        <dbReference type="ChEBI" id="CHEBI:64077"/>
        <dbReference type="EC" id="5.1.99.6"/>
    </reaction>
</comment>
<keyword evidence="12 17" id="KW-0456">Lyase</keyword>
<dbReference type="SUPFAM" id="SSF53613">
    <property type="entry name" value="Ribokinase-like"/>
    <property type="match status" value="1"/>
</dbReference>
<feature type="binding site" evidence="18">
    <location>
        <position position="65"/>
    </location>
    <ligand>
        <name>K(+)</name>
        <dbReference type="ChEBI" id="CHEBI:29103"/>
    </ligand>
</feature>
<evidence type="ECO:0000256" key="5">
    <source>
        <dbReference type="ARBA" id="ARBA00022723"/>
    </source>
</evidence>
<feature type="binding site" evidence="18">
    <location>
        <begin position="64"/>
        <end position="68"/>
    </location>
    <ligand>
        <name>(6S)-NADPHX</name>
        <dbReference type="ChEBI" id="CHEBI:64076"/>
    </ligand>
</feature>
<feature type="binding site" evidence="18">
    <location>
        <position position="161"/>
    </location>
    <ligand>
        <name>K(+)</name>
        <dbReference type="ChEBI" id="CHEBI:29103"/>
    </ligand>
</feature>
<dbReference type="InterPro" id="IPR000631">
    <property type="entry name" value="CARKD"/>
</dbReference>
<feature type="binding site" evidence="17">
    <location>
        <position position="434"/>
    </location>
    <ligand>
        <name>(6S)-NADPHX</name>
        <dbReference type="ChEBI" id="CHEBI:64076"/>
    </ligand>
</feature>
<proteinExistence type="inferred from homology"/>
<dbReference type="SUPFAM" id="SSF64153">
    <property type="entry name" value="YjeF N-terminal domain-like"/>
    <property type="match status" value="1"/>
</dbReference>
<dbReference type="InterPro" id="IPR030677">
    <property type="entry name" value="Nnr"/>
</dbReference>
<feature type="binding site" evidence="18">
    <location>
        <position position="158"/>
    </location>
    <ligand>
        <name>(6S)-NADPHX</name>
        <dbReference type="ChEBI" id="CHEBI:64076"/>
    </ligand>
</feature>
<dbReference type="EMBL" id="JBBKZT010000005">
    <property type="protein sequence ID" value="MEJ8847381.1"/>
    <property type="molecule type" value="Genomic_DNA"/>
</dbReference>
<dbReference type="PROSITE" id="PS51383">
    <property type="entry name" value="YJEF_C_3"/>
    <property type="match status" value="1"/>
</dbReference>
<keyword evidence="13" id="KW-0511">Multifunctional enzyme</keyword>
<comment type="catalytic activity">
    <reaction evidence="15 17 19">
        <text>(6S)-NADHX + ADP = AMP + phosphate + NADH + H(+)</text>
        <dbReference type="Rhea" id="RHEA:32223"/>
        <dbReference type="ChEBI" id="CHEBI:15378"/>
        <dbReference type="ChEBI" id="CHEBI:43474"/>
        <dbReference type="ChEBI" id="CHEBI:57945"/>
        <dbReference type="ChEBI" id="CHEBI:64074"/>
        <dbReference type="ChEBI" id="CHEBI:456215"/>
        <dbReference type="ChEBI" id="CHEBI:456216"/>
        <dbReference type="EC" id="4.2.1.136"/>
    </reaction>
</comment>
<dbReference type="Gene3D" id="3.40.50.10260">
    <property type="entry name" value="YjeF N-terminal domain"/>
    <property type="match status" value="1"/>
</dbReference>
<comment type="function">
    <text evidence="14 19">Bifunctional enzyme that catalyzes the epimerization of the S- and R-forms of NAD(P)HX and the dehydration of the S-form of NAD(P)HX at the expense of ADP, which is converted to AMP. This allows the repair of both epimers of NAD(P)HX, a damaged form of NAD(P)H that is a result of enzymatic or heat-dependent hydration.</text>
</comment>
<evidence type="ECO:0000256" key="4">
    <source>
        <dbReference type="ARBA" id="ARBA00009524"/>
    </source>
</evidence>
<accession>A0ABU8WIS9</accession>
<dbReference type="Proteomes" id="UP001385892">
    <property type="component" value="Unassembled WGS sequence"/>
</dbReference>
<feature type="binding site" evidence="17">
    <location>
        <begin position="404"/>
        <end position="408"/>
    </location>
    <ligand>
        <name>AMP</name>
        <dbReference type="ChEBI" id="CHEBI:456215"/>
    </ligand>
</feature>
<feature type="binding site" evidence="18">
    <location>
        <begin position="129"/>
        <end position="135"/>
    </location>
    <ligand>
        <name>(6S)-NADPHX</name>
        <dbReference type="ChEBI" id="CHEBI:64076"/>
    </ligand>
</feature>
<evidence type="ECO:0000256" key="6">
    <source>
        <dbReference type="ARBA" id="ARBA00022741"/>
    </source>
</evidence>
<evidence type="ECO:0000313" key="22">
    <source>
        <dbReference type="EMBL" id="MEJ8847381.1"/>
    </source>
</evidence>
<evidence type="ECO:0000256" key="14">
    <source>
        <dbReference type="ARBA" id="ARBA00025153"/>
    </source>
</evidence>
<comment type="function">
    <text evidence="17">Catalyzes the dehydration of the S-form of NAD(P)HX at the expense of ADP, which is converted to AMP. Together with NAD(P)HX epimerase, which catalyzes the epimerization of the S- and R-forms, the enzyme allows the repair of both epimers of NAD(P)HX, a damaged form of NAD(P)H that is a result of enzymatic or heat-dependent hydration.</text>
</comment>
<dbReference type="PROSITE" id="PS01050">
    <property type="entry name" value="YJEF_C_2"/>
    <property type="match status" value="1"/>
</dbReference>
<dbReference type="Gene3D" id="3.40.1190.20">
    <property type="match status" value="1"/>
</dbReference>
<keyword evidence="9 18" id="KW-0630">Potassium</keyword>
<evidence type="ECO:0000256" key="17">
    <source>
        <dbReference type="HAMAP-Rule" id="MF_01965"/>
    </source>
</evidence>
<dbReference type="CDD" id="cd01171">
    <property type="entry name" value="YXKO-related"/>
    <property type="match status" value="1"/>
</dbReference>
<dbReference type="HAMAP" id="MF_01966">
    <property type="entry name" value="NADHX_epimerase"/>
    <property type="match status" value="1"/>
</dbReference>
<dbReference type="Pfam" id="PF01256">
    <property type="entry name" value="Carb_kinase"/>
    <property type="match status" value="1"/>
</dbReference>
<feature type="binding site" evidence="17">
    <location>
        <position position="259"/>
    </location>
    <ligand>
        <name>(6S)-NADPHX</name>
        <dbReference type="ChEBI" id="CHEBI:64076"/>
    </ligand>
</feature>
<reference evidence="22 23" key="1">
    <citation type="submission" date="2024-03" db="EMBL/GenBank/DDBJ databases">
        <title>Novel species of the genus Variovorax.</title>
        <authorList>
            <person name="Liu Q."/>
            <person name="Xin Y.-H."/>
        </authorList>
    </citation>
    <scope>NUCLEOTIDE SEQUENCE [LARGE SCALE GENOMIC DNA]</scope>
    <source>
        <strain evidence="22 23">KACC 18900</strain>
    </source>
</reference>
<comment type="caution">
    <text evidence="22">The sequence shown here is derived from an EMBL/GenBank/DDBJ whole genome shotgun (WGS) entry which is preliminary data.</text>
</comment>
<dbReference type="PROSITE" id="PS51385">
    <property type="entry name" value="YJEF_N"/>
    <property type="match status" value="1"/>
</dbReference>
<keyword evidence="8 17" id="KW-0521">NADP</keyword>
<comment type="similarity">
    <text evidence="3 19">In the N-terminal section; belongs to the NnrE/AIBP family.</text>
</comment>
<name>A0ABU8WIS9_9BURK</name>
<evidence type="ECO:0000256" key="2">
    <source>
        <dbReference type="ARBA" id="ARBA00000909"/>
    </source>
</evidence>
<dbReference type="PANTHER" id="PTHR12592">
    <property type="entry name" value="ATP-DEPENDENT (S)-NAD(P)H-HYDRATE DEHYDRATASE FAMILY MEMBER"/>
    <property type="match status" value="1"/>
</dbReference>
<evidence type="ECO:0000256" key="8">
    <source>
        <dbReference type="ARBA" id="ARBA00022857"/>
    </source>
</evidence>
<keyword evidence="7 17" id="KW-0067">ATP-binding</keyword>
<keyword evidence="10 17" id="KW-0520">NAD</keyword>
<dbReference type="EC" id="5.1.99.6" evidence="19"/>
<protein>
    <recommendedName>
        <fullName evidence="19">Bifunctional NAD(P)H-hydrate repair enzyme</fullName>
    </recommendedName>
    <alternativeName>
        <fullName evidence="19">Nicotinamide nucleotide repair protein</fullName>
    </alternativeName>
    <domain>
        <recommendedName>
            <fullName evidence="19">ADP-dependent (S)-NAD(P)H-hydrate dehydratase</fullName>
            <ecNumber evidence="19">4.2.1.136</ecNumber>
        </recommendedName>
        <alternativeName>
            <fullName evidence="19">ADP-dependent NAD(P)HX dehydratase</fullName>
        </alternativeName>
    </domain>
    <domain>
        <recommendedName>
            <fullName evidence="19">NAD(P)H-hydrate epimerase</fullName>
            <ecNumber evidence="19">5.1.99.6</ecNumber>
        </recommendedName>
    </domain>
</protein>
<keyword evidence="6 17" id="KW-0547">Nucleotide-binding</keyword>